<keyword evidence="8 10" id="KW-0472">Membrane</keyword>
<reference evidence="11 12" key="1">
    <citation type="submission" date="2019-02" db="EMBL/GenBank/DDBJ databases">
        <title>Deep-cultivation of Planctomycetes and their phenomic and genomic characterization uncovers novel biology.</title>
        <authorList>
            <person name="Wiegand S."/>
            <person name="Jogler M."/>
            <person name="Boedeker C."/>
            <person name="Pinto D."/>
            <person name="Vollmers J."/>
            <person name="Rivas-Marin E."/>
            <person name="Kohn T."/>
            <person name="Peeters S.H."/>
            <person name="Heuer A."/>
            <person name="Rast P."/>
            <person name="Oberbeckmann S."/>
            <person name="Bunk B."/>
            <person name="Jeske O."/>
            <person name="Meyerdierks A."/>
            <person name="Storesund J.E."/>
            <person name="Kallscheuer N."/>
            <person name="Luecker S."/>
            <person name="Lage O.M."/>
            <person name="Pohl T."/>
            <person name="Merkel B.J."/>
            <person name="Hornburger P."/>
            <person name="Mueller R.-W."/>
            <person name="Bruemmer F."/>
            <person name="Labrenz M."/>
            <person name="Spormann A.M."/>
            <person name="Op den Camp H."/>
            <person name="Overmann J."/>
            <person name="Amann R."/>
            <person name="Jetten M.S.M."/>
            <person name="Mascher T."/>
            <person name="Medema M.H."/>
            <person name="Devos D.P."/>
            <person name="Kaster A.-K."/>
            <person name="Ovreas L."/>
            <person name="Rohde M."/>
            <person name="Galperin M.Y."/>
            <person name="Jogler C."/>
        </authorList>
    </citation>
    <scope>NUCLEOTIDE SEQUENCE [LARGE SCALE GENOMIC DNA]</scope>
    <source>
        <strain evidence="11 12">Pla163</strain>
    </source>
</reference>
<evidence type="ECO:0000256" key="7">
    <source>
        <dbReference type="ARBA" id="ARBA00023065"/>
    </source>
</evidence>
<feature type="transmembrane region" description="Helical" evidence="10">
    <location>
        <begin position="12"/>
        <end position="33"/>
    </location>
</feature>
<dbReference type="Proteomes" id="UP000319342">
    <property type="component" value="Chromosome"/>
</dbReference>
<evidence type="ECO:0000256" key="8">
    <source>
        <dbReference type="ARBA" id="ARBA00023136"/>
    </source>
</evidence>
<evidence type="ECO:0000256" key="4">
    <source>
        <dbReference type="ARBA" id="ARBA00022475"/>
    </source>
</evidence>
<dbReference type="Pfam" id="PF01741">
    <property type="entry name" value="MscL"/>
    <property type="match status" value="1"/>
</dbReference>
<organism evidence="11 12">
    <name type="scientific">Rohdeia mirabilis</name>
    <dbReference type="NCBI Taxonomy" id="2528008"/>
    <lineage>
        <taxon>Bacteria</taxon>
        <taxon>Pseudomonadati</taxon>
        <taxon>Planctomycetota</taxon>
        <taxon>Planctomycetia</taxon>
        <taxon>Planctomycetia incertae sedis</taxon>
        <taxon>Rohdeia</taxon>
    </lineage>
</organism>
<dbReference type="PROSITE" id="PS01327">
    <property type="entry name" value="MSCL"/>
    <property type="match status" value="1"/>
</dbReference>
<protein>
    <recommendedName>
        <fullName evidence="10">Large-conductance mechanosensitive channel</fullName>
    </recommendedName>
</protein>
<dbReference type="PANTHER" id="PTHR30266">
    <property type="entry name" value="MECHANOSENSITIVE CHANNEL MSCL"/>
    <property type="match status" value="1"/>
</dbReference>
<keyword evidence="6 10" id="KW-1133">Transmembrane helix</keyword>
<keyword evidence="5 10" id="KW-0812">Transmembrane</keyword>
<evidence type="ECO:0000256" key="2">
    <source>
        <dbReference type="ARBA" id="ARBA00007254"/>
    </source>
</evidence>
<evidence type="ECO:0000313" key="11">
    <source>
        <dbReference type="EMBL" id="QDU84660.1"/>
    </source>
</evidence>
<accession>A0A518CZJ9</accession>
<dbReference type="NCBIfam" id="NF001843">
    <property type="entry name" value="PRK00567.1-4"/>
    <property type="match status" value="1"/>
</dbReference>
<keyword evidence="9 10" id="KW-0407">Ion channel</keyword>
<comment type="similarity">
    <text evidence="2 10">Belongs to the MscL family.</text>
</comment>
<dbReference type="GO" id="GO:0008381">
    <property type="term" value="F:mechanosensitive monoatomic ion channel activity"/>
    <property type="evidence" value="ECO:0007669"/>
    <property type="project" value="UniProtKB-UniRule"/>
</dbReference>
<dbReference type="GO" id="GO:0005886">
    <property type="term" value="C:plasma membrane"/>
    <property type="evidence" value="ECO:0007669"/>
    <property type="project" value="UniProtKB-SubCell"/>
</dbReference>
<comment type="function">
    <text evidence="10">Channel that opens in response to stretch forces in the membrane lipid bilayer. May participate in the regulation of osmotic pressure changes within the cell.</text>
</comment>
<evidence type="ECO:0000256" key="6">
    <source>
        <dbReference type="ARBA" id="ARBA00022989"/>
    </source>
</evidence>
<comment type="subcellular location">
    <subcellularLocation>
        <location evidence="1 10">Cell membrane</location>
        <topology evidence="1 10">Multi-pass membrane protein</topology>
    </subcellularLocation>
</comment>
<dbReference type="InterPro" id="IPR037673">
    <property type="entry name" value="MSC/AndL"/>
</dbReference>
<name>A0A518CZJ9_9BACT</name>
<feature type="transmembrane region" description="Helical" evidence="10">
    <location>
        <begin position="83"/>
        <end position="101"/>
    </location>
</feature>
<evidence type="ECO:0000256" key="5">
    <source>
        <dbReference type="ARBA" id="ARBA00022692"/>
    </source>
</evidence>
<evidence type="ECO:0000256" key="9">
    <source>
        <dbReference type="ARBA" id="ARBA00023303"/>
    </source>
</evidence>
<keyword evidence="12" id="KW-1185">Reference proteome</keyword>
<sequence length="144" mass="15343">MGMLKEFKDFAVKGNVMDMAIGIIIGGAFTPIVKSMVDDIIMPPIGMLLGGVDFSEYKLVIQEASVAADGTEVAAVAINYGNFINICITFVIIAFAVFMLVKGMNRLRREEEAAPAAPTTKDCPHCLMSIPIAATKCGHCTSPV</sequence>
<dbReference type="InterPro" id="IPR001185">
    <property type="entry name" value="MS_channel"/>
</dbReference>
<proteinExistence type="inferred from homology"/>
<dbReference type="PRINTS" id="PR01264">
    <property type="entry name" value="MECHCHANNEL"/>
</dbReference>
<dbReference type="InterPro" id="IPR036019">
    <property type="entry name" value="MscL_channel"/>
</dbReference>
<dbReference type="NCBIfam" id="TIGR00220">
    <property type="entry name" value="mscL"/>
    <property type="match status" value="1"/>
</dbReference>
<keyword evidence="7 10" id="KW-0406">Ion transport</keyword>
<dbReference type="HAMAP" id="MF_00115">
    <property type="entry name" value="MscL"/>
    <property type="match status" value="1"/>
</dbReference>
<keyword evidence="3 10" id="KW-0813">Transport</keyword>
<evidence type="ECO:0000256" key="10">
    <source>
        <dbReference type="HAMAP-Rule" id="MF_00115"/>
    </source>
</evidence>
<evidence type="ECO:0000256" key="1">
    <source>
        <dbReference type="ARBA" id="ARBA00004651"/>
    </source>
</evidence>
<dbReference type="PANTHER" id="PTHR30266:SF2">
    <property type="entry name" value="LARGE-CONDUCTANCE MECHANOSENSITIVE CHANNEL"/>
    <property type="match status" value="1"/>
</dbReference>
<keyword evidence="4 10" id="KW-1003">Cell membrane</keyword>
<dbReference type="Gene3D" id="1.10.1200.120">
    <property type="entry name" value="Large-conductance mechanosensitive channel, MscL, domain 1"/>
    <property type="match status" value="1"/>
</dbReference>
<gene>
    <name evidence="10 11" type="primary">mscL</name>
    <name evidence="11" type="ORF">Pla163_17720</name>
</gene>
<dbReference type="InterPro" id="IPR019823">
    <property type="entry name" value="Mechanosensitive_channel_CS"/>
</dbReference>
<evidence type="ECO:0000256" key="3">
    <source>
        <dbReference type="ARBA" id="ARBA00022448"/>
    </source>
</evidence>
<dbReference type="SUPFAM" id="SSF81330">
    <property type="entry name" value="Gated mechanosensitive channel"/>
    <property type="match status" value="1"/>
</dbReference>
<dbReference type="EMBL" id="CP036290">
    <property type="protein sequence ID" value="QDU84660.1"/>
    <property type="molecule type" value="Genomic_DNA"/>
</dbReference>
<comment type="subunit">
    <text evidence="10">Homopentamer.</text>
</comment>
<dbReference type="AlphaFoldDB" id="A0A518CZJ9"/>
<evidence type="ECO:0000313" key="12">
    <source>
        <dbReference type="Proteomes" id="UP000319342"/>
    </source>
</evidence>